<protein>
    <submittedName>
        <fullName evidence="5">2-oxoglutarate ferredoxin oxidoreductase, delta subunit</fullName>
    </submittedName>
</protein>
<dbReference type="InterPro" id="IPR017896">
    <property type="entry name" value="4Fe4S_Fe-S-bd"/>
</dbReference>
<proteinExistence type="predicted"/>
<keyword evidence="2" id="KW-0408">Iron</keyword>
<reference evidence="5 6" key="1">
    <citation type="submission" date="2017-02" db="EMBL/GenBank/DDBJ databases">
        <authorList>
            <person name="Peterson S.W."/>
        </authorList>
    </citation>
    <scope>NUCLEOTIDE SEQUENCE [LARGE SCALE GENOMIC DNA]</scope>
    <source>
        <strain evidence="5 6">DSM 18034</strain>
    </source>
</reference>
<feature type="domain" description="4Fe-4S ferredoxin-type" evidence="4">
    <location>
        <begin position="2"/>
        <end position="31"/>
    </location>
</feature>
<organism evidence="5 6">
    <name type="scientific">Desulfobaculum bizertense DSM 18034</name>
    <dbReference type="NCBI Taxonomy" id="1121442"/>
    <lineage>
        <taxon>Bacteria</taxon>
        <taxon>Pseudomonadati</taxon>
        <taxon>Thermodesulfobacteriota</taxon>
        <taxon>Desulfovibrionia</taxon>
        <taxon>Desulfovibrionales</taxon>
        <taxon>Desulfovibrionaceae</taxon>
        <taxon>Desulfobaculum</taxon>
    </lineage>
</organism>
<dbReference type="EMBL" id="FUYA01000015">
    <property type="protein sequence ID" value="SKA83549.1"/>
    <property type="molecule type" value="Genomic_DNA"/>
</dbReference>
<evidence type="ECO:0000313" key="5">
    <source>
        <dbReference type="EMBL" id="SKA83549.1"/>
    </source>
</evidence>
<feature type="domain" description="4Fe-4S ferredoxin-type" evidence="4">
    <location>
        <begin position="40"/>
        <end position="70"/>
    </location>
</feature>
<dbReference type="Pfam" id="PF13237">
    <property type="entry name" value="Fer4_10"/>
    <property type="match status" value="1"/>
</dbReference>
<name>A0A1T4X242_9BACT</name>
<dbReference type="SUPFAM" id="SSF54862">
    <property type="entry name" value="4Fe-4S ferredoxins"/>
    <property type="match status" value="1"/>
</dbReference>
<evidence type="ECO:0000256" key="3">
    <source>
        <dbReference type="ARBA" id="ARBA00023014"/>
    </source>
</evidence>
<dbReference type="PANTHER" id="PTHR43122:SF2">
    <property type="entry name" value="FERREDOXIN SUBUNIT OF PYRUVATE:FLAVODOXIN OXIDOREDUCTASE"/>
    <property type="match status" value="1"/>
</dbReference>
<accession>A0A1T4X242</accession>
<dbReference type="STRING" id="1121442.SAMN02745702_02902"/>
<keyword evidence="6" id="KW-1185">Reference proteome</keyword>
<sequence>MSRIEIRDERCKGCLLCTTVCPKEILQQSERFNAQGYKVVEVPSDKMKECIACSSCAKICPDFCITVYKTPSVKAGGQSHV</sequence>
<dbReference type="OrthoDB" id="9804603at2"/>
<evidence type="ECO:0000259" key="4">
    <source>
        <dbReference type="PROSITE" id="PS51379"/>
    </source>
</evidence>
<evidence type="ECO:0000313" key="6">
    <source>
        <dbReference type="Proteomes" id="UP000189733"/>
    </source>
</evidence>
<gene>
    <name evidence="5" type="ORF">SAMN02745702_02902</name>
</gene>
<dbReference type="AlphaFoldDB" id="A0A1T4X242"/>
<keyword evidence="3" id="KW-0411">Iron-sulfur</keyword>
<dbReference type="RefSeq" id="WP_078686165.1">
    <property type="nucleotide sequence ID" value="NZ_FUYA01000015.1"/>
</dbReference>
<dbReference type="PROSITE" id="PS51379">
    <property type="entry name" value="4FE4S_FER_2"/>
    <property type="match status" value="2"/>
</dbReference>
<dbReference type="GO" id="GO:0046872">
    <property type="term" value="F:metal ion binding"/>
    <property type="evidence" value="ECO:0007669"/>
    <property type="project" value="UniProtKB-KW"/>
</dbReference>
<dbReference type="Proteomes" id="UP000189733">
    <property type="component" value="Unassembled WGS sequence"/>
</dbReference>
<keyword evidence="1" id="KW-0479">Metal-binding</keyword>
<evidence type="ECO:0000256" key="2">
    <source>
        <dbReference type="ARBA" id="ARBA00023004"/>
    </source>
</evidence>
<dbReference type="InterPro" id="IPR017900">
    <property type="entry name" value="4Fe4S_Fe_S_CS"/>
</dbReference>
<dbReference type="PROSITE" id="PS00198">
    <property type="entry name" value="4FE4S_FER_1"/>
    <property type="match status" value="2"/>
</dbReference>
<dbReference type="GO" id="GO:0051536">
    <property type="term" value="F:iron-sulfur cluster binding"/>
    <property type="evidence" value="ECO:0007669"/>
    <property type="project" value="UniProtKB-KW"/>
</dbReference>
<dbReference type="Gene3D" id="3.30.70.20">
    <property type="match status" value="1"/>
</dbReference>
<dbReference type="PANTHER" id="PTHR43122">
    <property type="entry name" value="FERREDOXIN SUBUNIT OF PYRUVATE:FLAVODOXIN OXIDOREDUCTASE-RELATED"/>
    <property type="match status" value="1"/>
</dbReference>
<evidence type="ECO:0000256" key="1">
    <source>
        <dbReference type="ARBA" id="ARBA00022723"/>
    </source>
</evidence>